<dbReference type="InterPro" id="IPR050808">
    <property type="entry name" value="Phage_Integrase"/>
</dbReference>
<name>A0ABN2JU85_9MICO</name>
<comment type="similarity">
    <text evidence="1">Belongs to the 'phage' integrase family.</text>
</comment>
<dbReference type="CDD" id="cd01189">
    <property type="entry name" value="INT_ICEBs1_C_like"/>
    <property type="match status" value="1"/>
</dbReference>
<reference evidence="6 7" key="1">
    <citation type="journal article" date="2019" name="Int. J. Syst. Evol. Microbiol.">
        <title>The Global Catalogue of Microorganisms (GCM) 10K type strain sequencing project: providing services to taxonomists for standard genome sequencing and annotation.</title>
        <authorList>
            <consortium name="The Broad Institute Genomics Platform"/>
            <consortium name="The Broad Institute Genome Sequencing Center for Infectious Disease"/>
            <person name="Wu L."/>
            <person name="Ma J."/>
        </authorList>
    </citation>
    <scope>NUCLEOTIDE SEQUENCE [LARGE SCALE GENOMIC DNA]</scope>
    <source>
        <strain evidence="6 7">JCM 15589</strain>
    </source>
</reference>
<organism evidence="6 7">
    <name type="scientific">Isoptericola hypogeus</name>
    <dbReference type="NCBI Taxonomy" id="300179"/>
    <lineage>
        <taxon>Bacteria</taxon>
        <taxon>Bacillati</taxon>
        <taxon>Actinomycetota</taxon>
        <taxon>Actinomycetes</taxon>
        <taxon>Micrococcales</taxon>
        <taxon>Promicromonosporaceae</taxon>
        <taxon>Isoptericola</taxon>
    </lineage>
</organism>
<dbReference type="InterPro" id="IPR011010">
    <property type="entry name" value="DNA_brk_join_enz"/>
</dbReference>
<dbReference type="InterPro" id="IPR002104">
    <property type="entry name" value="Integrase_catalytic"/>
</dbReference>
<dbReference type="PANTHER" id="PTHR30629:SF2">
    <property type="entry name" value="PROPHAGE INTEGRASE INTS-RELATED"/>
    <property type="match status" value="1"/>
</dbReference>
<evidence type="ECO:0000256" key="2">
    <source>
        <dbReference type="ARBA" id="ARBA00022908"/>
    </source>
</evidence>
<evidence type="ECO:0000259" key="5">
    <source>
        <dbReference type="PROSITE" id="PS51898"/>
    </source>
</evidence>
<gene>
    <name evidence="6" type="ORF">GCM10009809_38340</name>
</gene>
<dbReference type="PROSITE" id="PS51898">
    <property type="entry name" value="TYR_RECOMBINASE"/>
    <property type="match status" value="1"/>
</dbReference>
<feature type="domain" description="Tyr recombinase" evidence="5">
    <location>
        <begin position="171"/>
        <end position="382"/>
    </location>
</feature>
<evidence type="ECO:0000256" key="1">
    <source>
        <dbReference type="ARBA" id="ARBA00008857"/>
    </source>
</evidence>
<keyword evidence="4" id="KW-0233">DNA recombination</keyword>
<dbReference type="Pfam" id="PF22022">
    <property type="entry name" value="Phage_int_M"/>
    <property type="match status" value="1"/>
</dbReference>
<keyword evidence="3" id="KW-0238">DNA-binding</keyword>
<dbReference type="InterPro" id="IPR013762">
    <property type="entry name" value="Integrase-like_cat_sf"/>
</dbReference>
<dbReference type="RefSeq" id="WP_344250443.1">
    <property type="nucleotide sequence ID" value="NZ_BAAAPM010000009.1"/>
</dbReference>
<evidence type="ECO:0000313" key="7">
    <source>
        <dbReference type="Proteomes" id="UP001501138"/>
    </source>
</evidence>
<dbReference type="Proteomes" id="UP001501138">
    <property type="component" value="Unassembled WGS sequence"/>
</dbReference>
<dbReference type="Gene3D" id="1.10.150.130">
    <property type="match status" value="1"/>
</dbReference>
<dbReference type="Pfam" id="PF00589">
    <property type="entry name" value="Phage_integrase"/>
    <property type="match status" value="1"/>
</dbReference>
<dbReference type="EMBL" id="BAAAPM010000009">
    <property type="protein sequence ID" value="GAA1739231.1"/>
    <property type="molecule type" value="Genomic_DNA"/>
</dbReference>
<dbReference type="SUPFAM" id="SSF56349">
    <property type="entry name" value="DNA breaking-rejoining enzymes"/>
    <property type="match status" value="1"/>
</dbReference>
<keyword evidence="7" id="KW-1185">Reference proteome</keyword>
<evidence type="ECO:0000256" key="4">
    <source>
        <dbReference type="ARBA" id="ARBA00023172"/>
    </source>
</evidence>
<comment type="caution">
    <text evidence="6">The sequence shown here is derived from an EMBL/GenBank/DDBJ whole genome shotgun (WGS) entry which is preliminary data.</text>
</comment>
<dbReference type="InterPro" id="IPR010998">
    <property type="entry name" value="Integrase_recombinase_N"/>
</dbReference>
<protein>
    <submittedName>
        <fullName evidence="6">Site-specific integrase</fullName>
    </submittedName>
</protein>
<dbReference type="InterPro" id="IPR053876">
    <property type="entry name" value="Phage_int_M"/>
</dbReference>
<sequence length="400" mass="43297">MSAGSLPPGISDVGGGRYRVRVYSPATRTYIQRRVVGLREARRVQAELRADAAKADNGQRRGRAPTVEAFGESWRVESRHGPLTAADVAATLRRHVYPGLGHLRVDEVTHRDAMGFMRRLEQSDMAPSTQGKVDSQVRALFAGVVADGWRDMSPFARVGRIRLTRAQTRRQNEHVPTVAEALRMADLARAEGRVDVWAFVRLAVGTGLRGGELVGLSVDELDYPQPTRLEVVHQLQRRSGGGFYLCPPKTDAGVRTVPLAPAVADTLAVLSAHRAPHEVNLPWVERGAERGQRTVELLFSGAYGPAPVHESVLARAVRALGERTELPGRVTPHSLRKTYTTTLGDAGVPLKAIDAVTGHESSGLTLGVYTSVTAEGVERARQAVQNALTTADSENSVRAS</sequence>
<evidence type="ECO:0000313" key="6">
    <source>
        <dbReference type="EMBL" id="GAA1739231.1"/>
    </source>
</evidence>
<evidence type="ECO:0000256" key="3">
    <source>
        <dbReference type="ARBA" id="ARBA00023125"/>
    </source>
</evidence>
<dbReference type="Gene3D" id="1.10.443.10">
    <property type="entry name" value="Intergrase catalytic core"/>
    <property type="match status" value="1"/>
</dbReference>
<proteinExistence type="inferred from homology"/>
<dbReference type="PANTHER" id="PTHR30629">
    <property type="entry name" value="PROPHAGE INTEGRASE"/>
    <property type="match status" value="1"/>
</dbReference>
<keyword evidence="2" id="KW-0229">DNA integration</keyword>
<accession>A0ABN2JU85</accession>